<protein>
    <submittedName>
        <fullName evidence="1">Uncharacterized protein</fullName>
    </submittedName>
</protein>
<sequence>MKIDRTKMQEHMKIRSEYSERRMKCMHRSQPEEEEGREEKRRNLAGKIIILAKSWTTSVGAGAGVGAGYEGEREDVEEGQVIILESLGPKS</sequence>
<evidence type="ECO:0000313" key="2">
    <source>
        <dbReference type="Proteomes" id="UP000685013"/>
    </source>
</evidence>
<feature type="non-terminal residue" evidence="1">
    <location>
        <position position="1"/>
    </location>
</feature>
<evidence type="ECO:0000313" key="1">
    <source>
        <dbReference type="EMBL" id="KAG6604081.1"/>
    </source>
</evidence>
<dbReference type="Proteomes" id="UP000685013">
    <property type="component" value="Chromosome 3"/>
</dbReference>
<dbReference type="AlphaFoldDB" id="A0AAV6NXD4"/>
<comment type="caution">
    <text evidence="1">The sequence shown here is derived from an EMBL/GenBank/DDBJ whole genome shotgun (WGS) entry which is preliminary data.</text>
</comment>
<keyword evidence="2" id="KW-1185">Reference proteome</keyword>
<gene>
    <name evidence="1" type="ORF">SDJN03_04690</name>
</gene>
<dbReference type="EMBL" id="JAGKQH010000003">
    <property type="protein sequence ID" value="KAG6604081.1"/>
    <property type="molecule type" value="Genomic_DNA"/>
</dbReference>
<organism evidence="1 2">
    <name type="scientific">Cucurbita argyrosperma subsp. sororia</name>
    <dbReference type="NCBI Taxonomy" id="37648"/>
    <lineage>
        <taxon>Eukaryota</taxon>
        <taxon>Viridiplantae</taxon>
        <taxon>Streptophyta</taxon>
        <taxon>Embryophyta</taxon>
        <taxon>Tracheophyta</taxon>
        <taxon>Spermatophyta</taxon>
        <taxon>Magnoliopsida</taxon>
        <taxon>eudicotyledons</taxon>
        <taxon>Gunneridae</taxon>
        <taxon>Pentapetalae</taxon>
        <taxon>rosids</taxon>
        <taxon>fabids</taxon>
        <taxon>Cucurbitales</taxon>
        <taxon>Cucurbitaceae</taxon>
        <taxon>Cucurbiteae</taxon>
        <taxon>Cucurbita</taxon>
    </lineage>
</organism>
<reference evidence="1 2" key="1">
    <citation type="journal article" date="2021" name="Hortic Res">
        <title>The domestication of Cucurbita argyrosperma as revealed by the genome of its wild relative.</title>
        <authorList>
            <person name="Barrera-Redondo J."/>
            <person name="Sanchez-de la Vega G."/>
            <person name="Aguirre-Liguori J.A."/>
            <person name="Castellanos-Morales G."/>
            <person name="Gutierrez-Guerrero Y.T."/>
            <person name="Aguirre-Dugua X."/>
            <person name="Aguirre-Planter E."/>
            <person name="Tenaillon M.I."/>
            <person name="Lira-Saade R."/>
            <person name="Eguiarte L.E."/>
        </authorList>
    </citation>
    <scope>NUCLEOTIDE SEQUENCE [LARGE SCALE GENOMIC DNA]</scope>
    <source>
        <strain evidence="1">JBR-2021</strain>
    </source>
</reference>
<name>A0AAV6NXD4_9ROSI</name>
<proteinExistence type="predicted"/>
<accession>A0AAV6NXD4</accession>